<gene>
    <name evidence="1" type="ORF">CINCED_3A021751</name>
</gene>
<accession>A0A5E4MSQ2</accession>
<proteinExistence type="predicted"/>
<protein>
    <submittedName>
        <fullName evidence="1">Uncharacterized protein</fullName>
    </submittedName>
</protein>
<evidence type="ECO:0000313" key="2">
    <source>
        <dbReference type="Proteomes" id="UP000325440"/>
    </source>
</evidence>
<dbReference type="AlphaFoldDB" id="A0A5E4MSQ2"/>
<keyword evidence="2" id="KW-1185">Reference proteome</keyword>
<dbReference type="Proteomes" id="UP000325440">
    <property type="component" value="Unassembled WGS sequence"/>
</dbReference>
<feature type="non-terminal residue" evidence="1">
    <location>
        <position position="1"/>
    </location>
</feature>
<name>A0A5E4MSQ2_9HEMI</name>
<dbReference type="EMBL" id="CABPRJ010001171">
    <property type="protein sequence ID" value="VVC35253.1"/>
    <property type="molecule type" value="Genomic_DNA"/>
</dbReference>
<sequence>RLPDLAKDIAYAVTSDIATNVTPTWGELNNYITNLKKQIPNVNVRCSFKRDVRSDTIYVKFNSILFGTKTYRFLADPERRKDLANIYEDVSDDESDNKSDQEQYVYRICIHYNA</sequence>
<organism evidence="1 2">
    <name type="scientific">Cinara cedri</name>
    <dbReference type="NCBI Taxonomy" id="506608"/>
    <lineage>
        <taxon>Eukaryota</taxon>
        <taxon>Metazoa</taxon>
        <taxon>Ecdysozoa</taxon>
        <taxon>Arthropoda</taxon>
        <taxon>Hexapoda</taxon>
        <taxon>Insecta</taxon>
        <taxon>Pterygota</taxon>
        <taxon>Neoptera</taxon>
        <taxon>Paraneoptera</taxon>
        <taxon>Hemiptera</taxon>
        <taxon>Sternorrhyncha</taxon>
        <taxon>Aphidomorpha</taxon>
        <taxon>Aphidoidea</taxon>
        <taxon>Aphididae</taxon>
        <taxon>Lachninae</taxon>
        <taxon>Cinara</taxon>
    </lineage>
</organism>
<evidence type="ECO:0000313" key="1">
    <source>
        <dbReference type="EMBL" id="VVC35253.1"/>
    </source>
</evidence>
<reference evidence="1 2" key="1">
    <citation type="submission" date="2019-08" db="EMBL/GenBank/DDBJ databases">
        <authorList>
            <person name="Alioto T."/>
            <person name="Alioto T."/>
            <person name="Gomez Garrido J."/>
        </authorList>
    </citation>
    <scope>NUCLEOTIDE SEQUENCE [LARGE SCALE GENOMIC DNA]</scope>
</reference>